<dbReference type="STRING" id="984485.A0A1E4RFS2"/>
<keyword evidence="13" id="KW-1185">Reference proteome</keyword>
<dbReference type="SMART" id="SM00066">
    <property type="entry name" value="GAL4"/>
    <property type="match status" value="1"/>
</dbReference>
<keyword evidence="3" id="KW-0862">Zinc</keyword>
<comment type="subcellular location">
    <subcellularLocation>
        <location evidence="1">Nucleus</location>
    </subcellularLocation>
</comment>
<protein>
    <recommendedName>
        <fullName evidence="11">Zn(2)-C6 fungal-type domain-containing protein</fullName>
    </recommendedName>
</protein>
<dbReference type="FunFam" id="4.10.240.10:FF:000009">
    <property type="entry name" value="C6 transcription factor (Gal4)"/>
    <property type="match status" value="1"/>
</dbReference>
<evidence type="ECO:0000256" key="10">
    <source>
        <dbReference type="ARBA" id="ARBA00023277"/>
    </source>
</evidence>
<dbReference type="OrthoDB" id="3364175at2759"/>
<evidence type="ECO:0000256" key="5">
    <source>
        <dbReference type="ARBA" id="ARBA00023125"/>
    </source>
</evidence>
<gene>
    <name evidence="12" type="ORF">HYPBUDRAFT_111867</name>
</gene>
<evidence type="ECO:0000256" key="1">
    <source>
        <dbReference type="ARBA" id="ARBA00004123"/>
    </source>
</evidence>
<feature type="non-terminal residue" evidence="12">
    <location>
        <position position="71"/>
    </location>
</feature>
<evidence type="ECO:0000256" key="4">
    <source>
        <dbReference type="ARBA" id="ARBA00023015"/>
    </source>
</evidence>
<evidence type="ECO:0000256" key="8">
    <source>
        <dbReference type="ARBA" id="ARBA00023163"/>
    </source>
</evidence>
<dbReference type="RefSeq" id="XP_020075133.1">
    <property type="nucleotide sequence ID" value="XM_020218861.1"/>
</dbReference>
<evidence type="ECO:0000313" key="13">
    <source>
        <dbReference type="Proteomes" id="UP000095085"/>
    </source>
</evidence>
<evidence type="ECO:0000256" key="7">
    <source>
        <dbReference type="ARBA" id="ARBA00023159"/>
    </source>
</evidence>
<dbReference type="GO" id="GO:0000435">
    <property type="term" value="P:positive regulation of transcription from RNA polymerase II promoter by galactose"/>
    <property type="evidence" value="ECO:0007669"/>
    <property type="project" value="TreeGrafter"/>
</dbReference>
<dbReference type="GO" id="GO:0008270">
    <property type="term" value="F:zinc ion binding"/>
    <property type="evidence" value="ECO:0007669"/>
    <property type="project" value="InterPro"/>
</dbReference>
<dbReference type="GO" id="GO:0006012">
    <property type="term" value="P:galactose metabolic process"/>
    <property type="evidence" value="ECO:0007669"/>
    <property type="project" value="UniProtKB-KW"/>
</dbReference>
<feature type="domain" description="Zn(2)-C6 fungal-type" evidence="11">
    <location>
        <begin position="21"/>
        <end position="51"/>
    </location>
</feature>
<dbReference type="Gene3D" id="4.10.240.10">
    <property type="entry name" value="Zn(2)-C6 fungal-type DNA-binding domain"/>
    <property type="match status" value="1"/>
</dbReference>
<dbReference type="InterPro" id="IPR036864">
    <property type="entry name" value="Zn2-C6_fun-type_DNA-bd_sf"/>
</dbReference>
<dbReference type="SUPFAM" id="SSF57701">
    <property type="entry name" value="Zn2/Cys6 DNA-binding domain"/>
    <property type="match status" value="1"/>
</dbReference>
<dbReference type="InterPro" id="IPR051127">
    <property type="entry name" value="Fungal_SecMet_Regulators"/>
</dbReference>
<name>A0A1E4RFS2_9ASCO</name>
<dbReference type="InterPro" id="IPR001138">
    <property type="entry name" value="Zn2Cys6_DnaBD"/>
</dbReference>
<proteinExistence type="predicted"/>
<keyword evidence="10" id="KW-0119">Carbohydrate metabolism</keyword>
<keyword evidence="6" id="KW-0299">Galactose metabolism</keyword>
<evidence type="ECO:0000313" key="12">
    <source>
        <dbReference type="EMBL" id="ODV66066.1"/>
    </source>
</evidence>
<keyword evidence="5" id="KW-0238">DNA-binding</keyword>
<dbReference type="GeneID" id="30993411"/>
<dbReference type="GO" id="GO:0000978">
    <property type="term" value="F:RNA polymerase II cis-regulatory region sequence-specific DNA binding"/>
    <property type="evidence" value="ECO:0007669"/>
    <property type="project" value="TreeGrafter"/>
</dbReference>
<keyword evidence="9" id="KW-0539">Nucleus</keyword>
<keyword evidence="4" id="KW-0805">Transcription regulation</keyword>
<evidence type="ECO:0000259" key="11">
    <source>
        <dbReference type="PROSITE" id="PS50048"/>
    </source>
</evidence>
<dbReference type="Proteomes" id="UP000095085">
    <property type="component" value="Unassembled WGS sequence"/>
</dbReference>
<dbReference type="PANTHER" id="PTHR47424">
    <property type="entry name" value="REGULATORY PROTEIN GAL4"/>
    <property type="match status" value="1"/>
</dbReference>
<evidence type="ECO:0000256" key="9">
    <source>
        <dbReference type="ARBA" id="ARBA00023242"/>
    </source>
</evidence>
<dbReference type="PANTHER" id="PTHR47424:SF3">
    <property type="entry name" value="REGULATORY PROTEIN GAL4"/>
    <property type="match status" value="1"/>
</dbReference>
<dbReference type="Pfam" id="PF00172">
    <property type="entry name" value="Zn_clus"/>
    <property type="match status" value="1"/>
</dbReference>
<dbReference type="EMBL" id="KV454543">
    <property type="protein sequence ID" value="ODV66066.1"/>
    <property type="molecule type" value="Genomic_DNA"/>
</dbReference>
<dbReference type="GO" id="GO:0005634">
    <property type="term" value="C:nucleus"/>
    <property type="evidence" value="ECO:0007669"/>
    <property type="project" value="UniProtKB-SubCell"/>
</dbReference>
<organism evidence="12 13">
    <name type="scientific">Hyphopichia burtonii NRRL Y-1933</name>
    <dbReference type="NCBI Taxonomy" id="984485"/>
    <lineage>
        <taxon>Eukaryota</taxon>
        <taxon>Fungi</taxon>
        <taxon>Dikarya</taxon>
        <taxon>Ascomycota</taxon>
        <taxon>Saccharomycotina</taxon>
        <taxon>Pichiomycetes</taxon>
        <taxon>Debaryomycetaceae</taxon>
        <taxon>Hyphopichia</taxon>
    </lineage>
</organism>
<evidence type="ECO:0000256" key="3">
    <source>
        <dbReference type="ARBA" id="ARBA00022833"/>
    </source>
</evidence>
<dbReference type="GO" id="GO:0000981">
    <property type="term" value="F:DNA-binding transcription factor activity, RNA polymerase II-specific"/>
    <property type="evidence" value="ECO:0007669"/>
    <property type="project" value="InterPro"/>
</dbReference>
<keyword evidence="7" id="KW-0010">Activator</keyword>
<dbReference type="PROSITE" id="PS00463">
    <property type="entry name" value="ZN2_CY6_FUNGAL_1"/>
    <property type="match status" value="1"/>
</dbReference>
<keyword evidence="2" id="KW-0479">Metal-binding</keyword>
<reference evidence="13" key="1">
    <citation type="submission" date="2016-05" db="EMBL/GenBank/DDBJ databases">
        <title>Comparative genomics of biotechnologically important yeasts.</title>
        <authorList>
            <consortium name="DOE Joint Genome Institute"/>
            <person name="Riley R."/>
            <person name="Haridas S."/>
            <person name="Wolfe K.H."/>
            <person name="Lopes M.R."/>
            <person name="Hittinger C.T."/>
            <person name="Goker M."/>
            <person name="Salamov A."/>
            <person name="Wisecaver J."/>
            <person name="Long T.M."/>
            <person name="Aerts A.L."/>
            <person name="Barry K."/>
            <person name="Choi C."/>
            <person name="Clum A."/>
            <person name="Coughlan A.Y."/>
            <person name="Deshpande S."/>
            <person name="Douglass A.P."/>
            <person name="Hanson S.J."/>
            <person name="Klenk H.-P."/>
            <person name="Labutti K."/>
            <person name="Lapidus A."/>
            <person name="Lindquist E."/>
            <person name="Lipzen A."/>
            <person name="Meier-Kolthoff J.P."/>
            <person name="Ohm R.A."/>
            <person name="Otillar R.P."/>
            <person name="Pangilinan J."/>
            <person name="Peng Y."/>
            <person name="Rokas A."/>
            <person name="Rosa C.A."/>
            <person name="Scheuner C."/>
            <person name="Sibirny A.A."/>
            <person name="Slot J.C."/>
            <person name="Stielow J.B."/>
            <person name="Sun H."/>
            <person name="Kurtzman C.P."/>
            <person name="Blackwell M."/>
            <person name="Grigoriev I.V."/>
            <person name="Jeffries T.W."/>
        </authorList>
    </citation>
    <scope>NUCLEOTIDE SEQUENCE [LARGE SCALE GENOMIC DNA]</scope>
    <source>
        <strain evidence="13">NRRL Y-1933</strain>
    </source>
</reference>
<accession>A0A1E4RFS2</accession>
<dbReference type="PROSITE" id="PS50048">
    <property type="entry name" value="ZN2_CY6_FUNGAL_2"/>
    <property type="match status" value="1"/>
</dbReference>
<keyword evidence="8" id="KW-0804">Transcription</keyword>
<sequence>MIDTTNTINNGNAASSAIEQACDSCRKRKLRCSKELPRCTKCIQHNWNCSYSPRTVRSPLTRAHLTEVENK</sequence>
<dbReference type="AlphaFoldDB" id="A0A1E4RFS2"/>
<evidence type="ECO:0000256" key="6">
    <source>
        <dbReference type="ARBA" id="ARBA00023144"/>
    </source>
</evidence>
<evidence type="ECO:0000256" key="2">
    <source>
        <dbReference type="ARBA" id="ARBA00022723"/>
    </source>
</evidence>
<dbReference type="CDD" id="cd00067">
    <property type="entry name" value="GAL4"/>
    <property type="match status" value="1"/>
</dbReference>